<accession>A0AAN8X1E4</accession>
<sequence>YVQISDVKASNITFEPVNCTRRSVVYMACTELACGIRPLYVAPQHKVVEGGVVRTAGSGDWPWSAALLKDGVHACDATLIHPSWLLTTSICFQGQGRALWMARLGGIRISSKAPWVQEKLIVGMVKAQVPGSQIVLIKLADAEVEISDYVRPACLGSHTSVSDLTKRRCRSLGWGSR</sequence>
<dbReference type="PANTHER" id="PTHR24258">
    <property type="entry name" value="SERINE PROTEASE-RELATED"/>
    <property type="match status" value="1"/>
</dbReference>
<evidence type="ECO:0000313" key="2">
    <source>
        <dbReference type="EMBL" id="KAK7074381.1"/>
    </source>
</evidence>
<dbReference type="Gene3D" id="2.40.10.10">
    <property type="entry name" value="Trypsin-like serine proteases"/>
    <property type="match status" value="2"/>
</dbReference>
<feature type="non-terminal residue" evidence="2">
    <location>
        <position position="177"/>
    </location>
</feature>
<keyword evidence="3" id="KW-1185">Reference proteome</keyword>
<dbReference type="SUPFAM" id="SSF50494">
    <property type="entry name" value="Trypsin-like serine proteases"/>
    <property type="match status" value="1"/>
</dbReference>
<dbReference type="PROSITE" id="PS50240">
    <property type="entry name" value="TRYPSIN_DOM"/>
    <property type="match status" value="1"/>
</dbReference>
<reference evidence="2 3" key="1">
    <citation type="submission" date="2023-11" db="EMBL/GenBank/DDBJ databases">
        <title>Halocaridina rubra genome assembly.</title>
        <authorList>
            <person name="Smith C."/>
        </authorList>
    </citation>
    <scope>NUCLEOTIDE SEQUENCE [LARGE SCALE GENOMIC DNA]</scope>
    <source>
        <strain evidence="2">EP-1</strain>
        <tissue evidence="2">Whole</tissue>
    </source>
</reference>
<dbReference type="EMBL" id="JAXCGZ010011630">
    <property type="protein sequence ID" value="KAK7074381.1"/>
    <property type="molecule type" value="Genomic_DNA"/>
</dbReference>
<comment type="caution">
    <text evidence="2">The sequence shown here is derived from an EMBL/GenBank/DDBJ whole genome shotgun (WGS) entry which is preliminary data.</text>
</comment>
<evidence type="ECO:0000313" key="3">
    <source>
        <dbReference type="Proteomes" id="UP001381693"/>
    </source>
</evidence>
<dbReference type="AlphaFoldDB" id="A0AAN8X1E4"/>
<dbReference type="Proteomes" id="UP001381693">
    <property type="component" value="Unassembled WGS sequence"/>
</dbReference>
<dbReference type="GO" id="GO:0004252">
    <property type="term" value="F:serine-type endopeptidase activity"/>
    <property type="evidence" value="ECO:0007669"/>
    <property type="project" value="InterPro"/>
</dbReference>
<gene>
    <name evidence="2" type="ORF">SK128_019317</name>
</gene>
<dbReference type="Pfam" id="PF00089">
    <property type="entry name" value="Trypsin"/>
    <property type="match status" value="1"/>
</dbReference>
<dbReference type="InterPro" id="IPR001254">
    <property type="entry name" value="Trypsin_dom"/>
</dbReference>
<feature type="domain" description="Peptidase S1" evidence="1">
    <location>
        <begin position="48"/>
        <end position="177"/>
    </location>
</feature>
<dbReference type="InterPro" id="IPR009003">
    <property type="entry name" value="Peptidase_S1_PA"/>
</dbReference>
<protein>
    <recommendedName>
        <fullName evidence="1">Peptidase S1 domain-containing protein</fullName>
    </recommendedName>
</protein>
<organism evidence="2 3">
    <name type="scientific">Halocaridina rubra</name>
    <name type="common">Hawaiian red shrimp</name>
    <dbReference type="NCBI Taxonomy" id="373956"/>
    <lineage>
        <taxon>Eukaryota</taxon>
        <taxon>Metazoa</taxon>
        <taxon>Ecdysozoa</taxon>
        <taxon>Arthropoda</taxon>
        <taxon>Crustacea</taxon>
        <taxon>Multicrustacea</taxon>
        <taxon>Malacostraca</taxon>
        <taxon>Eumalacostraca</taxon>
        <taxon>Eucarida</taxon>
        <taxon>Decapoda</taxon>
        <taxon>Pleocyemata</taxon>
        <taxon>Caridea</taxon>
        <taxon>Atyoidea</taxon>
        <taxon>Atyidae</taxon>
        <taxon>Halocaridina</taxon>
    </lineage>
</organism>
<dbReference type="InterPro" id="IPR043504">
    <property type="entry name" value="Peptidase_S1_PA_chymotrypsin"/>
</dbReference>
<name>A0AAN8X1E4_HALRR</name>
<proteinExistence type="predicted"/>
<dbReference type="GO" id="GO:0006508">
    <property type="term" value="P:proteolysis"/>
    <property type="evidence" value="ECO:0007669"/>
    <property type="project" value="InterPro"/>
</dbReference>
<feature type="non-terminal residue" evidence="2">
    <location>
        <position position="1"/>
    </location>
</feature>
<evidence type="ECO:0000259" key="1">
    <source>
        <dbReference type="PROSITE" id="PS50240"/>
    </source>
</evidence>
<dbReference type="PANTHER" id="PTHR24258:SF146">
    <property type="entry name" value="ATRIAL NATRIURETIC PEPTIDE-CONVERTING ENZYME"/>
    <property type="match status" value="1"/>
</dbReference>